<comment type="caution">
    <text evidence="1">The sequence shown here is derived from an EMBL/GenBank/DDBJ whole genome shotgun (WGS) entry which is preliminary data.</text>
</comment>
<protein>
    <submittedName>
        <fullName evidence="1">Uncharacterized protein</fullName>
    </submittedName>
</protein>
<evidence type="ECO:0000313" key="2">
    <source>
        <dbReference type="Proteomes" id="UP000827872"/>
    </source>
</evidence>
<dbReference type="EMBL" id="CM037618">
    <property type="protein sequence ID" value="KAH8001078.1"/>
    <property type="molecule type" value="Genomic_DNA"/>
</dbReference>
<proteinExistence type="predicted"/>
<organism evidence="1 2">
    <name type="scientific">Sphaerodactylus townsendi</name>
    <dbReference type="NCBI Taxonomy" id="933632"/>
    <lineage>
        <taxon>Eukaryota</taxon>
        <taxon>Metazoa</taxon>
        <taxon>Chordata</taxon>
        <taxon>Craniata</taxon>
        <taxon>Vertebrata</taxon>
        <taxon>Euteleostomi</taxon>
        <taxon>Lepidosauria</taxon>
        <taxon>Squamata</taxon>
        <taxon>Bifurcata</taxon>
        <taxon>Gekkota</taxon>
        <taxon>Sphaerodactylidae</taxon>
        <taxon>Sphaerodactylus</taxon>
    </lineage>
</organism>
<gene>
    <name evidence="1" type="ORF">K3G42_030563</name>
</gene>
<sequence length="85" mass="8729">MGAGQLLSGRRVGGRSLGGETPRLPSAAPLPVQSWPPGGVSEPSQREGSVWAWRCPLPPFFPSAALRGGALLLGTVPVRLAFPSG</sequence>
<evidence type="ECO:0000313" key="1">
    <source>
        <dbReference type="EMBL" id="KAH8001078.1"/>
    </source>
</evidence>
<accession>A0ACB8F7C5</accession>
<dbReference type="Proteomes" id="UP000827872">
    <property type="component" value="Linkage Group LG05"/>
</dbReference>
<name>A0ACB8F7C5_9SAUR</name>
<keyword evidence="2" id="KW-1185">Reference proteome</keyword>
<reference evidence="1" key="1">
    <citation type="submission" date="2021-08" db="EMBL/GenBank/DDBJ databases">
        <title>The first chromosome-level gecko genome reveals the dynamic sex chromosomes of Neotropical dwarf geckos (Sphaerodactylidae: Sphaerodactylus).</title>
        <authorList>
            <person name="Pinto B.J."/>
            <person name="Keating S.E."/>
            <person name="Gamble T."/>
        </authorList>
    </citation>
    <scope>NUCLEOTIDE SEQUENCE</scope>
    <source>
        <strain evidence="1">TG3544</strain>
    </source>
</reference>